<dbReference type="GO" id="GO:0008713">
    <property type="term" value="F:ADP-heptose-lipopolysaccharide heptosyltransferase activity"/>
    <property type="evidence" value="ECO:0007669"/>
    <property type="project" value="TreeGrafter"/>
</dbReference>
<dbReference type="PANTHER" id="PTHR30160">
    <property type="entry name" value="TETRAACYLDISACCHARIDE 4'-KINASE-RELATED"/>
    <property type="match status" value="1"/>
</dbReference>
<gene>
    <name evidence="3" type="ORF">HDF22_001535</name>
</gene>
<keyword evidence="1" id="KW-0328">Glycosyltransferase</keyword>
<reference evidence="3 4" key="1">
    <citation type="submission" date="2020-08" db="EMBL/GenBank/DDBJ databases">
        <title>Genomic Encyclopedia of Type Strains, Phase IV (KMG-V): Genome sequencing to study the core and pangenomes of soil and plant-associated prokaryotes.</title>
        <authorList>
            <person name="Whitman W."/>
        </authorList>
    </citation>
    <scope>NUCLEOTIDE SEQUENCE [LARGE SCALE GENOMIC DNA]</scope>
    <source>
        <strain evidence="3 4">MP601</strain>
    </source>
</reference>
<proteinExistence type="predicted"/>
<dbReference type="GO" id="GO:0009244">
    <property type="term" value="P:lipopolysaccharide core region biosynthetic process"/>
    <property type="evidence" value="ECO:0007669"/>
    <property type="project" value="TreeGrafter"/>
</dbReference>
<dbReference type="EMBL" id="JACHCA010000004">
    <property type="protein sequence ID" value="MBB6127427.1"/>
    <property type="molecule type" value="Genomic_DNA"/>
</dbReference>
<dbReference type="Pfam" id="PF01075">
    <property type="entry name" value="Glyco_transf_9"/>
    <property type="match status" value="1"/>
</dbReference>
<evidence type="ECO:0000256" key="2">
    <source>
        <dbReference type="ARBA" id="ARBA00022679"/>
    </source>
</evidence>
<evidence type="ECO:0000313" key="3">
    <source>
        <dbReference type="EMBL" id="MBB6127427.1"/>
    </source>
</evidence>
<dbReference type="AlphaFoldDB" id="A0A841J9D7"/>
<comment type="caution">
    <text evidence="3">The sequence shown here is derived from an EMBL/GenBank/DDBJ whole genome shotgun (WGS) entry which is preliminary data.</text>
</comment>
<dbReference type="SUPFAM" id="SSF53756">
    <property type="entry name" value="UDP-Glycosyltransferase/glycogen phosphorylase"/>
    <property type="match status" value="1"/>
</dbReference>
<name>A0A841J9D7_9SPHI</name>
<keyword evidence="2 3" id="KW-0808">Transferase</keyword>
<organism evidence="3 4">
    <name type="scientific">Mucilaginibacter lappiensis</name>
    <dbReference type="NCBI Taxonomy" id="354630"/>
    <lineage>
        <taxon>Bacteria</taxon>
        <taxon>Pseudomonadati</taxon>
        <taxon>Bacteroidota</taxon>
        <taxon>Sphingobacteriia</taxon>
        <taxon>Sphingobacteriales</taxon>
        <taxon>Sphingobacteriaceae</taxon>
        <taxon>Mucilaginibacter</taxon>
    </lineage>
</organism>
<evidence type="ECO:0000313" key="4">
    <source>
        <dbReference type="Proteomes" id="UP000548326"/>
    </source>
</evidence>
<evidence type="ECO:0000256" key="1">
    <source>
        <dbReference type="ARBA" id="ARBA00022676"/>
    </source>
</evidence>
<dbReference type="CDD" id="cd03789">
    <property type="entry name" value="GT9_LPS_heptosyltransferase"/>
    <property type="match status" value="1"/>
</dbReference>
<dbReference type="GO" id="GO:0005829">
    <property type="term" value="C:cytosol"/>
    <property type="evidence" value="ECO:0007669"/>
    <property type="project" value="TreeGrafter"/>
</dbReference>
<protein>
    <submittedName>
        <fullName evidence="3">ADP-heptose:LPS heptosyltransferase</fullName>
    </submittedName>
</protein>
<dbReference type="Gene3D" id="3.40.50.2000">
    <property type="entry name" value="Glycogen Phosphorylase B"/>
    <property type="match status" value="2"/>
</dbReference>
<sequence>MNKSKYVLLGGGLGDIVLSTPIYQALKLKYSTHKICVLYKTDSQEQILRNNPHIDALVKFNIYYKVLSYFRFIKPYTIEYAYLRPSFAYTDKKAQEIIAEMVDVSLEHPKLQIFLSTQEDIEAQNMLAEYKNPIVIHVTSLTSKDQMWPVEYWVKLIKSLPQYTFLQIGLTSEQYIPGSIDLRGKTKVRLSMALVKHAASFIGVVSFLSHVTNAFNKPGVVLFGPSSTDVWGHINNINVVKNLPCSPCVDLLIGSVCPYGQPCMKLISVEEVHSALLSQIGNLNEEEKVGG</sequence>
<dbReference type="PANTHER" id="PTHR30160:SF1">
    <property type="entry name" value="LIPOPOLYSACCHARIDE 1,2-N-ACETYLGLUCOSAMINETRANSFERASE-RELATED"/>
    <property type="match status" value="1"/>
</dbReference>
<accession>A0A841J9D7</accession>
<dbReference type="RefSeq" id="WP_183586707.1">
    <property type="nucleotide sequence ID" value="NZ_JACHCA010000004.1"/>
</dbReference>
<dbReference type="InterPro" id="IPR002201">
    <property type="entry name" value="Glyco_trans_9"/>
</dbReference>
<dbReference type="Proteomes" id="UP000548326">
    <property type="component" value="Unassembled WGS sequence"/>
</dbReference>
<dbReference type="InterPro" id="IPR051199">
    <property type="entry name" value="LPS_LOS_Heptosyltrfase"/>
</dbReference>